<name>A0A382DNS3_9ZZZZ</name>
<reference evidence="1" key="1">
    <citation type="submission" date="2018-05" db="EMBL/GenBank/DDBJ databases">
        <authorList>
            <person name="Lanie J.A."/>
            <person name="Ng W.-L."/>
            <person name="Kazmierczak K.M."/>
            <person name="Andrzejewski T.M."/>
            <person name="Davidsen T.M."/>
            <person name="Wayne K.J."/>
            <person name="Tettelin H."/>
            <person name="Glass J.I."/>
            <person name="Rusch D."/>
            <person name="Podicherti R."/>
            <person name="Tsui H.-C.T."/>
            <person name="Winkler M.E."/>
        </authorList>
    </citation>
    <scope>NUCLEOTIDE SEQUENCE</scope>
</reference>
<proteinExistence type="predicted"/>
<protein>
    <recommendedName>
        <fullName evidence="2">Lipoprotein</fullName>
    </recommendedName>
</protein>
<dbReference type="EMBL" id="UINC01040249">
    <property type="protein sequence ID" value="SVB39859.1"/>
    <property type="molecule type" value="Genomic_DNA"/>
</dbReference>
<dbReference type="PROSITE" id="PS51257">
    <property type="entry name" value="PROKAR_LIPOPROTEIN"/>
    <property type="match status" value="1"/>
</dbReference>
<evidence type="ECO:0008006" key="2">
    <source>
        <dbReference type="Google" id="ProtNLM"/>
    </source>
</evidence>
<accession>A0A382DNS3</accession>
<evidence type="ECO:0000313" key="1">
    <source>
        <dbReference type="EMBL" id="SVB39859.1"/>
    </source>
</evidence>
<sequence length="119" mass="12702">MMKTSKYGLYGCLAILVGGCVSANFLPTGGRLYAPRPPGCAIEVFSSGSPDRAYEEIGMVEGKGTAWKAELRDVLPAIMEEGCRAGGDGIIIGSVEMFEEGRENTPAQLIQATVIRWTN</sequence>
<dbReference type="AlphaFoldDB" id="A0A382DNS3"/>
<gene>
    <name evidence="1" type="ORF">METZ01_LOCUS192713</name>
</gene>
<organism evidence="1">
    <name type="scientific">marine metagenome</name>
    <dbReference type="NCBI Taxonomy" id="408172"/>
    <lineage>
        <taxon>unclassified sequences</taxon>
        <taxon>metagenomes</taxon>
        <taxon>ecological metagenomes</taxon>
    </lineage>
</organism>